<feature type="region of interest" description="Disordered" evidence="7">
    <location>
        <begin position="72"/>
        <end position="93"/>
    </location>
</feature>
<evidence type="ECO:0000256" key="1">
    <source>
        <dbReference type="ARBA" id="ARBA00000900"/>
    </source>
</evidence>
<dbReference type="Proteomes" id="UP001140949">
    <property type="component" value="Unassembled WGS sequence"/>
</dbReference>
<dbReference type="EMBL" id="JANAVB010000799">
    <property type="protein sequence ID" value="KAJ6853404.1"/>
    <property type="molecule type" value="Genomic_DNA"/>
</dbReference>
<dbReference type="AlphaFoldDB" id="A0AAX6IKQ7"/>
<feature type="repeat" description="ARM" evidence="6">
    <location>
        <begin position="204"/>
        <end position="248"/>
    </location>
</feature>
<sequence>MEVSSFPDDFRCPISLEVMSDPVILSSGHTFDRASIQRWLDSGHLTCPVTNLPLPRHPSLIPNHALRRLISQFAPPPSAPPPPPPPPPLPFPSDAQTLADLLRTIRTSPPDHRRTIADSQIPSVLFRHVSSRGEAHLRKLAIYCLLYLSLDDDGVKVGLVAEGGVDHLVEAVESRSDGSAAAATVLTSLSTVDVNKCVIGAHPSAIPSLAAMLSAEGSSRREKREAATAIYELSKFPENRKRVVRAGAMGELARMAGSGSDRAAEVLALLAKTKEGRAEMGRIEGFVRVLVAVVGSGSRRGAESAVAALRLLSHEDGEIGAEAKTAAELVVSYGLAKVSS</sequence>
<protein>
    <recommendedName>
        <fullName evidence="3">RING-type E3 ubiquitin transferase</fullName>
        <ecNumber evidence="3">2.3.2.27</ecNumber>
    </recommendedName>
</protein>
<keyword evidence="4" id="KW-0808">Transferase</keyword>
<dbReference type="InterPro" id="IPR045210">
    <property type="entry name" value="RING-Ubox_PUB"/>
</dbReference>
<comment type="catalytic activity">
    <reaction evidence="1">
        <text>S-ubiquitinyl-[E2 ubiquitin-conjugating enzyme]-L-cysteine + [acceptor protein]-L-lysine = [E2 ubiquitin-conjugating enzyme]-L-cysteine + N(6)-ubiquitinyl-[acceptor protein]-L-lysine.</text>
        <dbReference type="EC" id="2.3.2.27"/>
    </reaction>
</comment>
<feature type="domain" description="U-box" evidence="8">
    <location>
        <begin position="5"/>
        <end position="80"/>
    </location>
</feature>
<name>A0AAX6IKQ7_IRIPA</name>
<evidence type="ECO:0000313" key="9">
    <source>
        <dbReference type="EMBL" id="KAJ6853404.1"/>
    </source>
</evidence>
<dbReference type="InterPro" id="IPR016024">
    <property type="entry name" value="ARM-type_fold"/>
</dbReference>
<gene>
    <name evidence="9" type="ORF">M6B38_250125</name>
</gene>
<dbReference type="SMART" id="SM00504">
    <property type="entry name" value="Ubox"/>
    <property type="match status" value="1"/>
</dbReference>
<dbReference type="EC" id="2.3.2.27" evidence="3"/>
<dbReference type="Gene3D" id="1.25.10.10">
    <property type="entry name" value="Leucine-rich Repeat Variant"/>
    <property type="match status" value="1"/>
</dbReference>
<keyword evidence="10" id="KW-1185">Reference proteome</keyword>
<dbReference type="CDD" id="cd16664">
    <property type="entry name" value="RING-Ubox_PUB"/>
    <property type="match status" value="1"/>
</dbReference>
<dbReference type="GO" id="GO:0061630">
    <property type="term" value="F:ubiquitin protein ligase activity"/>
    <property type="evidence" value="ECO:0007669"/>
    <property type="project" value="UniProtKB-EC"/>
</dbReference>
<dbReference type="PANTHER" id="PTHR23315">
    <property type="entry name" value="U BOX DOMAIN-CONTAINING"/>
    <property type="match status" value="1"/>
</dbReference>
<organism evidence="9 10">
    <name type="scientific">Iris pallida</name>
    <name type="common">Sweet iris</name>
    <dbReference type="NCBI Taxonomy" id="29817"/>
    <lineage>
        <taxon>Eukaryota</taxon>
        <taxon>Viridiplantae</taxon>
        <taxon>Streptophyta</taxon>
        <taxon>Embryophyta</taxon>
        <taxon>Tracheophyta</taxon>
        <taxon>Spermatophyta</taxon>
        <taxon>Magnoliopsida</taxon>
        <taxon>Liliopsida</taxon>
        <taxon>Asparagales</taxon>
        <taxon>Iridaceae</taxon>
        <taxon>Iridoideae</taxon>
        <taxon>Irideae</taxon>
        <taxon>Iris</taxon>
    </lineage>
</organism>
<dbReference type="Pfam" id="PF04564">
    <property type="entry name" value="U-box"/>
    <property type="match status" value="1"/>
</dbReference>
<reference evidence="9" key="1">
    <citation type="journal article" date="2023" name="GigaByte">
        <title>Genome assembly of the bearded iris, Iris pallida Lam.</title>
        <authorList>
            <person name="Bruccoleri R.E."/>
            <person name="Oakeley E.J."/>
            <person name="Faust A.M.E."/>
            <person name="Altorfer M."/>
            <person name="Dessus-Babus S."/>
            <person name="Burckhardt D."/>
            <person name="Oertli M."/>
            <person name="Naumann U."/>
            <person name="Petersen F."/>
            <person name="Wong J."/>
        </authorList>
    </citation>
    <scope>NUCLEOTIDE SEQUENCE</scope>
    <source>
        <strain evidence="9">GSM-AAB239-AS_SAM_17_03QT</strain>
    </source>
</reference>
<dbReference type="PROSITE" id="PS51698">
    <property type="entry name" value="U_BOX"/>
    <property type="match status" value="1"/>
</dbReference>
<evidence type="ECO:0000256" key="5">
    <source>
        <dbReference type="ARBA" id="ARBA00022786"/>
    </source>
</evidence>
<dbReference type="FunFam" id="3.30.40.10:FF:000809">
    <property type="entry name" value="RING-type E3 ubiquitin transferase"/>
    <property type="match status" value="1"/>
</dbReference>
<evidence type="ECO:0000313" key="10">
    <source>
        <dbReference type="Proteomes" id="UP001140949"/>
    </source>
</evidence>
<comment type="caution">
    <text evidence="9">The sequence shown here is derived from an EMBL/GenBank/DDBJ whole genome shotgun (WGS) entry which is preliminary data.</text>
</comment>
<keyword evidence="5" id="KW-0833">Ubl conjugation pathway</keyword>
<dbReference type="InterPro" id="IPR013083">
    <property type="entry name" value="Znf_RING/FYVE/PHD"/>
</dbReference>
<dbReference type="InterPro" id="IPR003613">
    <property type="entry name" value="Ubox_domain"/>
</dbReference>
<dbReference type="SUPFAM" id="SSF48371">
    <property type="entry name" value="ARM repeat"/>
    <property type="match status" value="1"/>
</dbReference>
<reference evidence="9" key="2">
    <citation type="submission" date="2023-04" db="EMBL/GenBank/DDBJ databases">
        <authorList>
            <person name="Bruccoleri R.E."/>
            <person name="Oakeley E.J."/>
            <person name="Faust A.-M."/>
            <person name="Dessus-Babus S."/>
            <person name="Altorfer M."/>
            <person name="Burckhardt D."/>
            <person name="Oertli M."/>
            <person name="Naumann U."/>
            <person name="Petersen F."/>
            <person name="Wong J."/>
        </authorList>
    </citation>
    <scope>NUCLEOTIDE SEQUENCE</scope>
    <source>
        <strain evidence="9">GSM-AAB239-AS_SAM_17_03QT</strain>
        <tissue evidence="9">Leaf</tissue>
    </source>
</reference>
<evidence type="ECO:0000256" key="7">
    <source>
        <dbReference type="SAM" id="MobiDB-lite"/>
    </source>
</evidence>
<proteinExistence type="predicted"/>
<evidence type="ECO:0000256" key="6">
    <source>
        <dbReference type="PROSITE-ProRule" id="PRU00259"/>
    </source>
</evidence>
<dbReference type="InterPro" id="IPR058678">
    <property type="entry name" value="ARM_PUB"/>
</dbReference>
<dbReference type="InterPro" id="IPR000225">
    <property type="entry name" value="Armadillo"/>
</dbReference>
<evidence type="ECO:0000256" key="3">
    <source>
        <dbReference type="ARBA" id="ARBA00012483"/>
    </source>
</evidence>
<dbReference type="SUPFAM" id="SSF57850">
    <property type="entry name" value="RING/U-box"/>
    <property type="match status" value="1"/>
</dbReference>
<comment type="pathway">
    <text evidence="2">Protein modification; protein ubiquitination.</text>
</comment>
<dbReference type="Gene3D" id="3.30.40.10">
    <property type="entry name" value="Zinc/RING finger domain, C3HC4 (zinc finger)"/>
    <property type="match status" value="1"/>
</dbReference>
<accession>A0AAX6IKQ7</accession>
<evidence type="ECO:0000256" key="4">
    <source>
        <dbReference type="ARBA" id="ARBA00022679"/>
    </source>
</evidence>
<dbReference type="PANTHER" id="PTHR23315:SF112">
    <property type="entry name" value="U-BOX DOMAIN-CONTAINING PROTEIN 8"/>
    <property type="match status" value="1"/>
</dbReference>
<dbReference type="PROSITE" id="PS50176">
    <property type="entry name" value="ARM_REPEAT"/>
    <property type="match status" value="1"/>
</dbReference>
<dbReference type="InterPro" id="IPR011989">
    <property type="entry name" value="ARM-like"/>
</dbReference>
<evidence type="ECO:0000256" key="2">
    <source>
        <dbReference type="ARBA" id="ARBA00004906"/>
    </source>
</evidence>
<dbReference type="GO" id="GO:0016567">
    <property type="term" value="P:protein ubiquitination"/>
    <property type="evidence" value="ECO:0007669"/>
    <property type="project" value="InterPro"/>
</dbReference>
<feature type="compositionally biased region" description="Pro residues" evidence="7">
    <location>
        <begin position="74"/>
        <end position="91"/>
    </location>
</feature>
<dbReference type="Pfam" id="PF25598">
    <property type="entry name" value="ARM_PUB"/>
    <property type="match status" value="1"/>
</dbReference>
<evidence type="ECO:0000259" key="8">
    <source>
        <dbReference type="PROSITE" id="PS51698"/>
    </source>
</evidence>